<proteinExistence type="predicted"/>
<evidence type="ECO:0000313" key="1">
    <source>
        <dbReference type="EMBL" id="CZR41319.1"/>
    </source>
</evidence>
<evidence type="ECO:0000313" key="2">
    <source>
        <dbReference type="Proteomes" id="UP000183971"/>
    </source>
</evidence>
<comment type="caution">
    <text evidence="1">The sequence shown here is derived from an EMBL/GenBank/DDBJ whole genome shotgun (WGS) entry which is preliminary data.</text>
</comment>
<dbReference type="Proteomes" id="UP000183971">
    <property type="component" value="Unassembled WGS sequence"/>
</dbReference>
<accession>A0A1L7VLD0</accession>
<dbReference type="RefSeq" id="XP_031081911.1">
    <property type="nucleotide sequence ID" value="XM_031231922.1"/>
</dbReference>
<reference evidence="2" key="1">
    <citation type="journal article" date="2016" name="Genome Biol. Evol.">
        <title>Comparative 'omics' of the Fusarium fujikuroi species complex highlights differences in genetic potential and metabolite synthesis.</title>
        <authorList>
            <person name="Niehaus E.-M."/>
            <person name="Muensterkoetter M."/>
            <person name="Proctor R.H."/>
            <person name="Brown D.W."/>
            <person name="Sharon A."/>
            <person name="Idan Y."/>
            <person name="Oren-Young L."/>
            <person name="Sieber C.M."/>
            <person name="Novak O."/>
            <person name="Pencik A."/>
            <person name="Tarkowska D."/>
            <person name="Hromadova K."/>
            <person name="Freeman S."/>
            <person name="Maymon M."/>
            <person name="Elazar M."/>
            <person name="Youssef S.A."/>
            <person name="El-Shabrawy E.S.M."/>
            <person name="Shalaby A.B.A."/>
            <person name="Houterman P."/>
            <person name="Brock N.L."/>
            <person name="Burkhardt I."/>
            <person name="Tsavkelova E.A."/>
            <person name="Dickschat J.S."/>
            <person name="Galuszka P."/>
            <person name="Gueldener U."/>
            <person name="Tudzynski B."/>
        </authorList>
    </citation>
    <scope>NUCLEOTIDE SEQUENCE [LARGE SCALE GENOMIC DNA]</scope>
    <source>
        <strain evidence="2">ET1</strain>
    </source>
</reference>
<protein>
    <submittedName>
        <fullName evidence="1">Uncharacterized protein</fullName>
    </submittedName>
</protein>
<organism evidence="1 2">
    <name type="scientific">Fusarium proliferatum (strain ET1)</name>
    <name type="common">Orchid endophyte fungus</name>
    <dbReference type="NCBI Taxonomy" id="1227346"/>
    <lineage>
        <taxon>Eukaryota</taxon>
        <taxon>Fungi</taxon>
        <taxon>Dikarya</taxon>
        <taxon>Ascomycota</taxon>
        <taxon>Pezizomycotina</taxon>
        <taxon>Sordariomycetes</taxon>
        <taxon>Hypocreomycetidae</taxon>
        <taxon>Hypocreales</taxon>
        <taxon>Nectriaceae</taxon>
        <taxon>Fusarium</taxon>
        <taxon>Fusarium fujikuroi species complex</taxon>
    </lineage>
</organism>
<dbReference type="GeneID" id="42055778"/>
<keyword evidence="2" id="KW-1185">Reference proteome</keyword>
<dbReference type="AlphaFoldDB" id="A0A1L7VLD0"/>
<dbReference type="EMBL" id="FJOF01000005">
    <property type="protein sequence ID" value="CZR41319.1"/>
    <property type="molecule type" value="Genomic_DNA"/>
</dbReference>
<gene>
    <name evidence="1" type="ORF">FPRO_10908</name>
</gene>
<sequence length="127" mass="13991">MISAPTIVFSLKCLSSVGTELCLSRMRRAAGPSQDIGFVAAQEVTFQATSWPALAVICWMSIDSRARARRTQVKGVASYCLARENDARNKRASISGREFFSDCATNTAAQFTQSHRNVLFDNLKHSQ</sequence>
<dbReference type="VEuPathDB" id="FungiDB:FPRO_10908"/>
<name>A0A1L7VLD0_FUSPR</name>